<accession>A0A5B7DWW0</accession>
<name>A0A5B7DWW0_PORTR</name>
<organism evidence="2 3">
    <name type="scientific">Portunus trituberculatus</name>
    <name type="common">Swimming crab</name>
    <name type="synonym">Neptunus trituberculatus</name>
    <dbReference type="NCBI Taxonomy" id="210409"/>
    <lineage>
        <taxon>Eukaryota</taxon>
        <taxon>Metazoa</taxon>
        <taxon>Ecdysozoa</taxon>
        <taxon>Arthropoda</taxon>
        <taxon>Crustacea</taxon>
        <taxon>Multicrustacea</taxon>
        <taxon>Malacostraca</taxon>
        <taxon>Eumalacostraca</taxon>
        <taxon>Eucarida</taxon>
        <taxon>Decapoda</taxon>
        <taxon>Pleocyemata</taxon>
        <taxon>Brachyura</taxon>
        <taxon>Eubrachyura</taxon>
        <taxon>Portunoidea</taxon>
        <taxon>Portunidae</taxon>
        <taxon>Portuninae</taxon>
        <taxon>Portunus</taxon>
    </lineage>
</organism>
<keyword evidence="1" id="KW-0812">Transmembrane</keyword>
<dbReference type="EMBL" id="VSRR010001545">
    <property type="protein sequence ID" value="MPC26030.1"/>
    <property type="molecule type" value="Genomic_DNA"/>
</dbReference>
<sequence length="252" mass="28494">MTVIDPAASSTLLARSSWYSWQVVPPCWAWGRGWAHNPGGPAQTQRHPGQNPEGMARPCPQLQQLGVMYRAAQWHRPHSQAWTICSPEYMKDTPNHDLWMWMEALSEIHLAGHLKSFYLSIIIIFIIIFIISLFLLLLLFHFIILISITTINHLPEIPIQVPQDKGRWGSPQRSLCDVQETRYSKVCKFMSQFCRFSVISSGDGSLQLFEELTDGRGERLTLPESAIAGLGGDSIRSCFETPLSTSTDSEEH</sequence>
<gene>
    <name evidence="2" type="ORF">E2C01_019159</name>
</gene>
<reference evidence="2 3" key="1">
    <citation type="submission" date="2019-05" db="EMBL/GenBank/DDBJ databases">
        <title>Another draft genome of Portunus trituberculatus and its Hox gene families provides insights of decapod evolution.</title>
        <authorList>
            <person name="Jeong J.-H."/>
            <person name="Song I."/>
            <person name="Kim S."/>
            <person name="Choi T."/>
            <person name="Kim D."/>
            <person name="Ryu S."/>
            <person name="Kim W."/>
        </authorList>
    </citation>
    <scope>NUCLEOTIDE SEQUENCE [LARGE SCALE GENOMIC DNA]</scope>
    <source>
        <tissue evidence="2">Muscle</tissue>
    </source>
</reference>
<comment type="caution">
    <text evidence="2">The sequence shown here is derived from an EMBL/GenBank/DDBJ whole genome shotgun (WGS) entry which is preliminary data.</text>
</comment>
<proteinExistence type="predicted"/>
<dbReference type="Proteomes" id="UP000324222">
    <property type="component" value="Unassembled WGS sequence"/>
</dbReference>
<protein>
    <submittedName>
        <fullName evidence="2">Uncharacterized protein</fullName>
    </submittedName>
</protein>
<evidence type="ECO:0000256" key="1">
    <source>
        <dbReference type="SAM" id="Phobius"/>
    </source>
</evidence>
<keyword evidence="3" id="KW-1185">Reference proteome</keyword>
<feature type="transmembrane region" description="Helical" evidence="1">
    <location>
        <begin position="117"/>
        <end position="144"/>
    </location>
</feature>
<keyword evidence="1" id="KW-0472">Membrane</keyword>
<keyword evidence="1" id="KW-1133">Transmembrane helix</keyword>
<evidence type="ECO:0000313" key="2">
    <source>
        <dbReference type="EMBL" id="MPC26030.1"/>
    </source>
</evidence>
<dbReference type="AlphaFoldDB" id="A0A5B7DWW0"/>
<evidence type="ECO:0000313" key="3">
    <source>
        <dbReference type="Proteomes" id="UP000324222"/>
    </source>
</evidence>